<dbReference type="InterPro" id="IPR046373">
    <property type="entry name" value="Acyl-CoA_Oxase/DH_mid-dom_sf"/>
</dbReference>
<dbReference type="InterPro" id="IPR009100">
    <property type="entry name" value="AcylCoA_DH/oxidase_NM_dom_sf"/>
</dbReference>
<dbReference type="SUPFAM" id="SSF56645">
    <property type="entry name" value="Acyl-CoA dehydrogenase NM domain-like"/>
    <property type="match status" value="1"/>
</dbReference>
<comment type="cofactor">
    <cofactor evidence="1">
        <name>FAD</name>
        <dbReference type="ChEBI" id="CHEBI:57692"/>
    </cofactor>
</comment>
<dbReference type="AlphaFoldDB" id="A0A0F9RGR8"/>
<evidence type="ECO:0000256" key="1">
    <source>
        <dbReference type="ARBA" id="ARBA00001974"/>
    </source>
</evidence>
<dbReference type="Pfam" id="PF02770">
    <property type="entry name" value="Acyl-CoA_dh_M"/>
    <property type="match status" value="1"/>
</dbReference>
<evidence type="ECO:0008006" key="8">
    <source>
        <dbReference type="Google" id="ProtNLM"/>
    </source>
</evidence>
<organism evidence="7">
    <name type="scientific">marine sediment metagenome</name>
    <dbReference type="NCBI Taxonomy" id="412755"/>
    <lineage>
        <taxon>unclassified sequences</taxon>
        <taxon>metagenomes</taxon>
        <taxon>ecological metagenomes</taxon>
    </lineage>
</organism>
<evidence type="ECO:0000256" key="4">
    <source>
        <dbReference type="ARBA" id="ARBA00022827"/>
    </source>
</evidence>
<comment type="caution">
    <text evidence="7">The sequence shown here is derived from an EMBL/GenBank/DDBJ whole genome shotgun (WGS) entry which is preliminary data.</text>
</comment>
<feature type="domain" description="Acyl-CoA oxidase/dehydrogenase middle" evidence="6">
    <location>
        <begin position="156"/>
        <end position="232"/>
    </location>
</feature>
<keyword evidence="4" id="KW-0274">FAD</keyword>
<dbReference type="Gene3D" id="2.40.110.10">
    <property type="entry name" value="Butyryl-CoA Dehydrogenase, subunit A, domain 2"/>
    <property type="match status" value="1"/>
</dbReference>
<dbReference type="InterPro" id="IPR037069">
    <property type="entry name" value="AcylCoA_DH/ox_N_sf"/>
</dbReference>
<proteinExistence type="inferred from homology"/>
<dbReference type="PANTHER" id="PTHR43884">
    <property type="entry name" value="ACYL-COA DEHYDROGENASE"/>
    <property type="match status" value="1"/>
</dbReference>
<protein>
    <recommendedName>
        <fullName evidence="8">Acyl-CoA dehydrogenase/oxidase C-terminal domain-containing protein</fullName>
    </recommendedName>
</protein>
<feature type="domain" description="Acyl-CoA dehydrogenase/oxidase C-terminal" evidence="5">
    <location>
        <begin position="263"/>
        <end position="423"/>
    </location>
</feature>
<keyword evidence="3" id="KW-0285">Flavoprotein</keyword>
<gene>
    <name evidence="7" type="ORF">LCGC14_0596800</name>
</gene>
<dbReference type="InterPro" id="IPR006091">
    <property type="entry name" value="Acyl-CoA_Oxase/DH_mid-dom"/>
</dbReference>
<dbReference type="Gene3D" id="1.20.140.10">
    <property type="entry name" value="Butyryl-CoA Dehydrogenase, subunit A, domain 3"/>
    <property type="match status" value="1"/>
</dbReference>
<evidence type="ECO:0000256" key="3">
    <source>
        <dbReference type="ARBA" id="ARBA00022630"/>
    </source>
</evidence>
<name>A0A0F9RGR8_9ZZZZ</name>
<evidence type="ECO:0000259" key="5">
    <source>
        <dbReference type="Pfam" id="PF00441"/>
    </source>
</evidence>
<dbReference type="CDD" id="cd00567">
    <property type="entry name" value="ACAD"/>
    <property type="match status" value="1"/>
</dbReference>
<sequence length="430" mass="48963">MNENKRYETQVINDEILEKLSLENRYKLINDNLRTVLNDAQFAFLKQAQDFCVNYERENNITHGPNEDVYDWYPDFGKEGYITRQHSFECIDLNYEEYGMVIDFMRMLAIDSFDPQFAMGTGATDICVNPINAHHDNVSIRLKALKELVTGKETGCLLITEPERGSDAVHQLTLCEEQEDGSFILNGEKIFNTNAPKAKWAVAYATAEKGNGNVMGQFLINTSWEGWSCQRIGIPWVPKLYIGREVLQNLRIPKEYVLGGVGKGREHLFEGLIPERIAIAVRCISECWGALSHAIIYANMRRQFDKEILLFQGVGFSLADLWAKTTALSVSVLKFAEIYDEKFEKYEGNLPDHISRSMVPLASQYKYNCANLSKKVCYEAANLMGGAGVCDNTLMYDYMNISRILEVIGGTKHIQQLIMSRGLRNMFKNL</sequence>
<dbReference type="EMBL" id="LAZR01000948">
    <property type="protein sequence ID" value="KKN53994.1"/>
    <property type="molecule type" value="Genomic_DNA"/>
</dbReference>
<dbReference type="Pfam" id="PF00441">
    <property type="entry name" value="Acyl-CoA_dh_1"/>
    <property type="match status" value="1"/>
</dbReference>
<comment type="similarity">
    <text evidence="2">Belongs to the acyl-CoA dehydrogenase family.</text>
</comment>
<dbReference type="GO" id="GO:0050660">
    <property type="term" value="F:flavin adenine dinucleotide binding"/>
    <property type="evidence" value="ECO:0007669"/>
    <property type="project" value="InterPro"/>
</dbReference>
<dbReference type="InterPro" id="IPR009075">
    <property type="entry name" value="AcylCo_DH/oxidase_C"/>
</dbReference>
<evidence type="ECO:0000259" key="6">
    <source>
        <dbReference type="Pfam" id="PF02770"/>
    </source>
</evidence>
<evidence type="ECO:0000313" key="7">
    <source>
        <dbReference type="EMBL" id="KKN53994.1"/>
    </source>
</evidence>
<dbReference type="InterPro" id="IPR036250">
    <property type="entry name" value="AcylCo_DH-like_C"/>
</dbReference>
<dbReference type="SUPFAM" id="SSF47203">
    <property type="entry name" value="Acyl-CoA dehydrogenase C-terminal domain-like"/>
    <property type="match status" value="1"/>
</dbReference>
<dbReference type="PANTHER" id="PTHR43884:SF12">
    <property type="entry name" value="ISOVALERYL-COA DEHYDROGENASE, MITOCHONDRIAL-RELATED"/>
    <property type="match status" value="1"/>
</dbReference>
<reference evidence="7" key="1">
    <citation type="journal article" date="2015" name="Nature">
        <title>Complex archaea that bridge the gap between prokaryotes and eukaryotes.</title>
        <authorList>
            <person name="Spang A."/>
            <person name="Saw J.H."/>
            <person name="Jorgensen S.L."/>
            <person name="Zaremba-Niedzwiedzka K."/>
            <person name="Martijn J."/>
            <person name="Lind A.E."/>
            <person name="van Eijk R."/>
            <person name="Schleper C."/>
            <person name="Guy L."/>
            <person name="Ettema T.J."/>
        </authorList>
    </citation>
    <scope>NUCLEOTIDE SEQUENCE</scope>
</reference>
<dbReference type="Gene3D" id="1.10.540.10">
    <property type="entry name" value="Acyl-CoA dehydrogenase/oxidase, N-terminal domain"/>
    <property type="match status" value="1"/>
</dbReference>
<accession>A0A0F9RGR8</accession>
<dbReference type="GO" id="GO:0003995">
    <property type="term" value="F:acyl-CoA dehydrogenase activity"/>
    <property type="evidence" value="ECO:0007669"/>
    <property type="project" value="TreeGrafter"/>
</dbReference>
<evidence type="ECO:0000256" key="2">
    <source>
        <dbReference type="ARBA" id="ARBA00009347"/>
    </source>
</evidence>